<evidence type="ECO:0000313" key="1">
    <source>
        <dbReference type="EMBL" id="MBM7645451.1"/>
    </source>
</evidence>
<dbReference type="InterPro" id="IPR018690">
    <property type="entry name" value="DUF2187"/>
</dbReference>
<proteinExistence type="predicted"/>
<keyword evidence="2" id="KW-1185">Reference proteome</keyword>
<dbReference type="EMBL" id="JAFBER010000008">
    <property type="protein sequence ID" value="MBM7645451.1"/>
    <property type="molecule type" value="Genomic_DNA"/>
</dbReference>
<dbReference type="Proteomes" id="UP000808914">
    <property type="component" value="Unassembled WGS sequence"/>
</dbReference>
<evidence type="ECO:0000313" key="2">
    <source>
        <dbReference type="Proteomes" id="UP000808914"/>
    </source>
</evidence>
<dbReference type="RefSeq" id="WP_205003380.1">
    <property type="nucleotide sequence ID" value="NZ_JAFBER010000008.1"/>
</dbReference>
<dbReference type="Pfam" id="PF09953">
    <property type="entry name" value="DUF2187"/>
    <property type="match status" value="1"/>
</dbReference>
<organism evidence="1 2">
    <name type="scientific">Scopulibacillus daqui</name>
    <dbReference type="NCBI Taxonomy" id="1469162"/>
    <lineage>
        <taxon>Bacteria</taxon>
        <taxon>Bacillati</taxon>
        <taxon>Bacillota</taxon>
        <taxon>Bacilli</taxon>
        <taxon>Bacillales</taxon>
        <taxon>Sporolactobacillaceae</taxon>
        <taxon>Scopulibacillus</taxon>
    </lineage>
</organism>
<comment type="caution">
    <text evidence="1">The sequence shown here is derived from an EMBL/GenBank/DDBJ whole genome shotgun (WGS) entry which is preliminary data.</text>
</comment>
<gene>
    <name evidence="1" type="ORF">JOD45_001662</name>
</gene>
<protein>
    <submittedName>
        <fullName evidence="1">Uncharacterized protein YkvS</fullName>
    </submittedName>
</protein>
<name>A0ABS2PZG6_9BACL</name>
<reference evidence="1 2" key="1">
    <citation type="submission" date="2021-01" db="EMBL/GenBank/DDBJ databases">
        <title>Genomic Encyclopedia of Type Strains, Phase IV (KMG-IV): sequencing the most valuable type-strain genomes for metagenomic binning, comparative biology and taxonomic classification.</title>
        <authorList>
            <person name="Goeker M."/>
        </authorList>
    </citation>
    <scope>NUCLEOTIDE SEQUENCE [LARGE SCALE GENOMIC DNA]</scope>
    <source>
        <strain evidence="1 2">DSM 28236</strain>
    </source>
</reference>
<sequence length="60" mass="6926">MQKAEINDLIEFWNGLQAKVISVFNNTVIADLTCMDNFNELNLEPRTVLSHEEYKVIKKG</sequence>
<accession>A0ABS2PZG6</accession>